<evidence type="ECO:0000256" key="11">
    <source>
        <dbReference type="ARBA" id="ARBA00023160"/>
    </source>
</evidence>
<evidence type="ECO:0000256" key="1">
    <source>
        <dbReference type="ARBA" id="ARBA00004141"/>
    </source>
</evidence>
<feature type="transmembrane region" description="Helical" evidence="14">
    <location>
        <begin position="477"/>
        <end position="497"/>
    </location>
</feature>
<feature type="compositionally biased region" description="Low complexity" evidence="15">
    <location>
        <begin position="120"/>
        <end position="133"/>
    </location>
</feature>
<keyword evidence="17" id="KW-1185">Reference proteome</keyword>
<dbReference type="GO" id="GO:0030497">
    <property type="term" value="P:fatty acid elongation"/>
    <property type="evidence" value="ECO:0007669"/>
    <property type="project" value="TreeGrafter"/>
</dbReference>
<evidence type="ECO:0000256" key="9">
    <source>
        <dbReference type="ARBA" id="ARBA00023098"/>
    </source>
</evidence>
<dbReference type="GO" id="GO:0102158">
    <property type="term" value="F:very-long-chain (3R)-3-hydroxyacyl-CoA dehydratase activity"/>
    <property type="evidence" value="ECO:0007669"/>
    <property type="project" value="UniProtKB-EC"/>
</dbReference>
<evidence type="ECO:0000313" key="17">
    <source>
        <dbReference type="Proteomes" id="UP000298327"/>
    </source>
</evidence>
<evidence type="ECO:0000256" key="2">
    <source>
        <dbReference type="ARBA" id="ARBA00005194"/>
    </source>
</evidence>
<evidence type="ECO:0000256" key="15">
    <source>
        <dbReference type="SAM" id="MobiDB-lite"/>
    </source>
</evidence>
<evidence type="ECO:0000256" key="14">
    <source>
        <dbReference type="RuleBase" id="RU363109"/>
    </source>
</evidence>
<keyword evidence="11 14" id="KW-0275">Fatty acid biosynthesis</keyword>
<comment type="function">
    <text evidence="14">Catalyzes the third of the four reactions of the long-chain fatty acids elongation cycle. This endoplasmic reticulum-bound enzymatic process, allows the addition of two carbons to the chain of long- and very long-chain fatty acids/VLCFAs per cycle. This enzyme catalyzes the dehydration of the 3-hydroxyacyl-CoA intermediate into trans-2,3-enoyl-CoA, within each cycle of fatty acid elongation. Thereby, it participates to the production of VLCFAs of different chain lengths that are involved in multiple biological processes as precursors of membrane lipids and lipid mediators.</text>
</comment>
<comment type="caution">
    <text evidence="16">The sequence shown here is derived from an EMBL/GenBank/DDBJ whole genome shotgun (WGS) entry which is preliminary data.</text>
</comment>
<dbReference type="GO" id="GO:0030148">
    <property type="term" value="P:sphingolipid biosynthetic process"/>
    <property type="evidence" value="ECO:0007669"/>
    <property type="project" value="TreeGrafter"/>
</dbReference>
<keyword evidence="9 14" id="KW-0443">Lipid metabolism</keyword>
<feature type="compositionally biased region" description="Low complexity" evidence="15">
    <location>
        <begin position="19"/>
        <end position="44"/>
    </location>
</feature>
<dbReference type="AlphaFoldDB" id="A0A4Y9ZE31"/>
<proteinExistence type="inferred from homology"/>
<dbReference type="EMBL" id="SEOQ01000024">
    <property type="protein sequence ID" value="TFY72123.1"/>
    <property type="molecule type" value="Genomic_DNA"/>
</dbReference>
<keyword evidence="5 14" id="KW-0444">Lipid biosynthesis</keyword>
<keyword evidence="7 14" id="KW-0276">Fatty acid metabolism</keyword>
<evidence type="ECO:0000256" key="7">
    <source>
        <dbReference type="ARBA" id="ARBA00022832"/>
    </source>
</evidence>
<gene>
    <name evidence="16" type="ORF">EVG20_g881</name>
</gene>
<evidence type="ECO:0000256" key="3">
    <source>
        <dbReference type="ARBA" id="ARBA00007811"/>
    </source>
</evidence>
<dbReference type="PANTHER" id="PTHR11035">
    <property type="entry name" value="VERY-LONG-CHAIN (3R)-3-HYDROXYACYL-COA DEHYDRATASE"/>
    <property type="match status" value="1"/>
</dbReference>
<keyword evidence="6 14" id="KW-0812">Transmembrane</keyword>
<comment type="pathway">
    <text evidence="2 14">Lipid metabolism; fatty acid biosynthesis.</text>
</comment>
<keyword evidence="14" id="KW-0256">Endoplasmic reticulum</keyword>
<name>A0A4Y9ZE31_9AGAM</name>
<dbReference type="PANTHER" id="PTHR11035:SF3">
    <property type="entry name" value="VERY-LONG-CHAIN (3R)-3-HYDROXYACYL-COA DEHYDRATASE"/>
    <property type="match status" value="1"/>
</dbReference>
<keyword evidence="8 14" id="KW-1133">Transmembrane helix</keyword>
<feature type="compositionally biased region" description="Pro residues" evidence="15">
    <location>
        <begin position="83"/>
        <end position="104"/>
    </location>
</feature>
<keyword evidence="10 14" id="KW-0472">Membrane</keyword>
<keyword evidence="12 14" id="KW-0456">Lyase</keyword>
<evidence type="ECO:0000256" key="8">
    <source>
        <dbReference type="ARBA" id="ARBA00022989"/>
    </source>
</evidence>
<dbReference type="OrthoDB" id="46988at2759"/>
<sequence length="575" mass="62746">MLAQSPYHQQQPSNAVNVQQPQGSQQPQDLQQQPMQMRLRQDPPTVNTPAPRSSRKRKTPPGGPDQQQPMPPPQPQPGMQHSLPPPHTLVPPHLQPPHGLPPFPVRTDGLLHRRSPSVPHGPQSSPAPAGAAHVSIRPAGSTIRQRGGPDAQPEQACRAESQGAAGSTHQVIFRHVKALESRSQLLDAALASADEANRRWEECRALVDQLRIENAALRAALSQAQVGSGNGGLDGQQHLHEKGPSQGDNVGSEVFVGVLSATVLRVQSVSSTDSWDIIHLHGHDNHEFRHEDENPLGRVQEERQASVIMLDISVLTLPAATPVPVKAYLIFYNLLSAAGWSYVLLLTIDHLFPGVLPFAVPKPASSGPTLLERLTHPTFTPSYIPDALAPVYKRATTTYAAVGSVTAYVQSAAVLEVLHVLFGFVRSPLPTTAMQVASRLVLVWGIAPRYDAGRQARTTPLYASMVLSWSITEVIRYAFYTFGLLGSEPALLLWLRYTTFYILYPTGAGSEAFVNFATLPSFSNLGAWDAEAYVRAALFVIWWPCLYVMYTHMMRQRRKVFGGAGRTLGAKPKSS</sequence>
<comment type="caution">
    <text evidence="14">Lacks conserved residue(s) required for the propagation of feature annotation.</text>
</comment>
<evidence type="ECO:0000256" key="6">
    <source>
        <dbReference type="ARBA" id="ARBA00022692"/>
    </source>
</evidence>
<dbReference type="InterPro" id="IPR007482">
    <property type="entry name" value="Tyr_Pase-like_PTPLA"/>
</dbReference>
<evidence type="ECO:0000313" key="16">
    <source>
        <dbReference type="EMBL" id="TFY72123.1"/>
    </source>
</evidence>
<evidence type="ECO:0000256" key="5">
    <source>
        <dbReference type="ARBA" id="ARBA00022516"/>
    </source>
</evidence>
<organism evidence="16 17">
    <name type="scientific">Dentipellis fragilis</name>
    <dbReference type="NCBI Taxonomy" id="205917"/>
    <lineage>
        <taxon>Eukaryota</taxon>
        <taxon>Fungi</taxon>
        <taxon>Dikarya</taxon>
        <taxon>Basidiomycota</taxon>
        <taxon>Agaricomycotina</taxon>
        <taxon>Agaricomycetes</taxon>
        <taxon>Russulales</taxon>
        <taxon>Hericiaceae</taxon>
        <taxon>Dentipellis</taxon>
    </lineage>
</organism>
<feature type="transmembrane region" description="Helical" evidence="14">
    <location>
        <begin position="532"/>
        <end position="550"/>
    </location>
</feature>
<dbReference type="EC" id="4.2.1.134" evidence="4 14"/>
<evidence type="ECO:0000256" key="12">
    <source>
        <dbReference type="ARBA" id="ARBA00023239"/>
    </source>
</evidence>
<protein>
    <recommendedName>
        <fullName evidence="4 14">Very-long-chain (3R)-3-hydroxyacyl-CoA dehydratase</fullName>
        <ecNumber evidence="4 14">4.2.1.134</ecNumber>
    </recommendedName>
</protein>
<evidence type="ECO:0000256" key="4">
    <source>
        <dbReference type="ARBA" id="ARBA00013122"/>
    </source>
</evidence>
<dbReference type="GO" id="GO:0005789">
    <property type="term" value="C:endoplasmic reticulum membrane"/>
    <property type="evidence" value="ECO:0007669"/>
    <property type="project" value="UniProtKB-SubCell"/>
</dbReference>
<comment type="subcellular location">
    <subcellularLocation>
        <location evidence="14">Endoplasmic reticulum membrane</location>
        <topology evidence="14">Multi-pass membrane protein</topology>
    </subcellularLocation>
    <subcellularLocation>
        <location evidence="1">Membrane</location>
        <topology evidence="1">Multi-pass membrane protein</topology>
    </subcellularLocation>
</comment>
<comment type="catalytic activity">
    <reaction evidence="13 14">
        <text>a very-long-chain (3R)-3-hydroxyacyl-CoA = a very-long-chain (2E)-enoyl-CoA + H2O</text>
        <dbReference type="Rhea" id="RHEA:45812"/>
        <dbReference type="ChEBI" id="CHEBI:15377"/>
        <dbReference type="ChEBI" id="CHEBI:83728"/>
        <dbReference type="ChEBI" id="CHEBI:85440"/>
        <dbReference type="EC" id="4.2.1.134"/>
    </reaction>
</comment>
<evidence type="ECO:0000256" key="13">
    <source>
        <dbReference type="ARBA" id="ARBA00036671"/>
    </source>
</evidence>
<feature type="compositionally biased region" description="Polar residues" evidence="15">
    <location>
        <begin position="1"/>
        <end position="18"/>
    </location>
</feature>
<comment type="similarity">
    <text evidence="3 14">Belongs to the very long-chain fatty acids dehydratase HACD family.</text>
</comment>
<evidence type="ECO:0000256" key="10">
    <source>
        <dbReference type="ARBA" id="ARBA00023136"/>
    </source>
</evidence>
<dbReference type="STRING" id="205917.A0A4Y9ZE31"/>
<dbReference type="Proteomes" id="UP000298327">
    <property type="component" value="Unassembled WGS sequence"/>
</dbReference>
<feature type="region of interest" description="Disordered" evidence="15">
    <location>
        <begin position="1"/>
        <end position="168"/>
    </location>
</feature>
<accession>A0A4Y9ZE31</accession>
<dbReference type="GO" id="GO:0042761">
    <property type="term" value="P:very long-chain fatty acid biosynthetic process"/>
    <property type="evidence" value="ECO:0007669"/>
    <property type="project" value="TreeGrafter"/>
</dbReference>
<dbReference type="Pfam" id="PF04387">
    <property type="entry name" value="PTPLA"/>
    <property type="match status" value="1"/>
</dbReference>
<dbReference type="UniPathway" id="UPA00094"/>
<reference evidence="16 17" key="1">
    <citation type="submission" date="2019-02" db="EMBL/GenBank/DDBJ databases">
        <title>Genome sequencing of the rare red list fungi Dentipellis fragilis.</title>
        <authorList>
            <person name="Buettner E."/>
            <person name="Kellner H."/>
        </authorList>
    </citation>
    <scope>NUCLEOTIDE SEQUENCE [LARGE SCALE GENOMIC DNA]</scope>
    <source>
        <strain evidence="16 17">DSM 105465</strain>
    </source>
</reference>